<dbReference type="STRING" id="28743.ENSCVAP00000026482"/>
<keyword evidence="3" id="KW-1133">Transmembrane helix</keyword>
<keyword evidence="1" id="KW-0325">Glycoprotein</keyword>
<dbReference type="OMA" id="GMEFRIC"/>
<dbReference type="SMART" id="SM00407">
    <property type="entry name" value="IGc1"/>
    <property type="match status" value="1"/>
</dbReference>
<dbReference type="InterPro" id="IPR036179">
    <property type="entry name" value="Ig-like_dom_sf"/>
</dbReference>
<sequence length="346" mass="40139">MTNIYCKNKTHLNCVFVAFLTVTHSLQYFYTGSTGVPEFPSYVSAGYVDDVQISHCDSRTNRNEPRQEWMNFPHYWESETEICLMNQKILECSMERVKQRFNHTEGVHIYQAMYGCQWDDETKQINGYQQYGYDGEDFISFDLNTGTWVAPKPQGLITKHQWDADRALIERAKNDLTQRCPEYLEMYVVYGSHTLTRKDLPSVSFLQRSSSSQVSCFATGFYPSKAEMFWRKDGAEIHNGVEKGEILPNNDGTYQMSADIDLSSVPPEDRTKYECVFQLSGEKDLIHELKKTKIKTNKNHSIDINTSVFPGVLKNFIVHPLIKNKRASIKKNINFLKLMIKLRLFH</sequence>
<evidence type="ECO:0000313" key="5">
    <source>
        <dbReference type="Ensembl" id="ENSCVAP00000026482.1"/>
    </source>
</evidence>
<dbReference type="FunFam" id="3.30.500.10:FF:000001">
    <property type="entry name" value="H-2 class I histocompatibility antigen, alpha chain"/>
    <property type="match status" value="1"/>
</dbReference>
<dbReference type="GO" id="GO:0006955">
    <property type="term" value="P:immune response"/>
    <property type="evidence" value="ECO:0007669"/>
    <property type="project" value="TreeGrafter"/>
</dbReference>
<accession>A0A3Q2E2V9</accession>
<dbReference type="PANTHER" id="PTHR16675:SF237">
    <property type="entry name" value="MHC CLASS I ANTIGEN TRANSCRIPT VARIANT 1-RELATED"/>
    <property type="match status" value="1"/>
</dbReference>
<dbReference type="InterPro" id="IPR011161">
    <property type="entry name" value="MHC_I-like_Ag-recog"/>
</dbReference>
<dbReference type="Gene3D" id="3.30.500.10">
    <property type="entry name" value="MHC class I-like antigen recognition-like"/>
    <property type="match status" value="1"/>
</dbReference>
<organism evidence="5 6">
    <name type="scientific">Cyprinodon variegatus</name>
    <name type="common">Sheepshead minnow</name>
    <dbReference type="NCBI Taxonomy" id="28743"/>
    <lineage>
        <taxon>Eukaryota</taxon>
        <taxon>Metazoa</taxon>
        <taxon>Chordata</taxon>
        <taxon>Craniata</taxon>
        <taxon>Vertebrata</taxon>
        <taxon>Euteleostomi</taxon>
        <taxon>Actinopterygii</taxon>
        <taxon>Neopterygii</taxon>
        <taxon>Teleostei</taxon>
        <taxon>Neoteleostei</taxon>
        <taxon>Acanthomorphata</taxon>
        <taxon>Ovalentaria</taxon>
        <taxon>Atherinomorphae</taxon>
        <taxon>Cyprinodontiformes</taxon>
        <taxon>Cyprinodontidae</taxon>
        <taxon>Cyprinodon</taxon>
    </lineage>
</organism>
<dbReference type="PRINTS" id="PR01638">
    <property type="entry name" value="MHCCLASSI"/>
</dbReference>
<dbReference type="Pfam" id="PF07654">
    <property type="entry name" value="C1-set"/>
    <property type="match status" value="1"/>
</dbReference>
<dbReference type="Proteomes" id="UP000265020">
    <property type="component" value="Unassembled WGS sequence"/>
</dbReference>
<dbReference type="InterPro" id="IPR001039">
    <property type="entry name" value="MHC_I_a_a1/a2"/>
</dbReference>
<dbReference type="GO" id="GO:0009897">
    <property type="term" value="C:external side of plasma membrane"/>
    <property type="evidence" value="ECO:0007669"/>
    <property type="project" value="TreeGrafter"/>
</dbReference>
<dbReference type="InterPro" id="IPR037055">
    <property type="entry name" value="MHC_I-like_Ag-recog_sf"/>
</dbReference>
<dbReference type="GO" id="GO:0005615">
    <property type="term" value="C:extracellular space"/>
    <property type="evidence" value="ECO:0007669"/>
    <property type="project" value="TreeGrafter"/>
</dbReference>
<feature type="domain" description="Ig-like" evidence="4">
    <location>
        <begin position="181"/>
        <end position="286"/>
    </location>
</feature>
<dbReference type="PROSITE" id="PS50835">
    <property type="entry name" value="IG_LIKE"/>
    <property type="match status" value="1"/>
</dbReference>
<dbReference type="FunFam" id="2.60.40.10:FF:000943">
    <property type="entry name" value="Classical MHC class I molecule, alpha-chain"/>
    <property type="match status" value="1"/>
</dbReference>
<reference evidence="5" key="1">
    <citation type="submission" date="2025-08" db="UniProtKB">
        <authorList>
            <consortium name="Ensembl"/>
        </authorList>
    </citation>
    <scope>IDENTIFICATION</scope>
</reference>
<dbReference type="PANTHER" id="PTHR16675">
    <property type="entry name" value="MHC CLASS I-RELATED"/>
    <property type="match status" value="1"/>
</dbReference>
<keyword evidence="3" id="KW-0812">Transmembrane</keyword>
<evidence type="ECO:0000256" key="2">
    <source>
        <dbReference type="RuleBase" id="RU004439"/>
    </source>
</evidence>
<name>A0A3Q2E2V9_CYPVA</name>
<dbReference type="Ensembl" id="ENSCVAT00000016536.1">
    <property type="protein sequence ID" value="ENSCVAP00000026482.1"/>
    <property type="gene ID" value="ENSCVAG00000000630.1"/>
</dbReference>
<dbReference type="InterPro" id="IPR011162">
    <property type="entry name" value="MHC_I/II-like_Ag-recog"/>
</dbReference>
<reference evidence="5" key="2">
    <citation type="submission" date="2025-09" db="UniProtKB">
        <authorList>
            <consortium name="Ensembl"/>
        </authorList>
    </citation>
    <scope>IDENTIFICATION</scope>
</reference>
<evidence type="ECO:0000259" key="4">
    <source>
        <dbReference type="PROSITE" id="PS50835"/>
    </source>
</evidence>
<dbReference type="AlphaFoldDB" id="A0A3Q2E2V9"/>
<comment type="similarity">
    <text evidence="2">Belongs to the MHC class I family.</text>
</comment>
<dbReference type="GeneTree" id="ENSGT01120000271828"/>
<keyword evidence="6" id="KW-1185">Reference proteome</keyword>
<evidence type="ECO:0000313" key="6">
    <source>
        <dbReference type="Proteomes" id="UP000265020"/>
    </source>
</evidence>
<dbReference type="Gene3D" id="2.60.40.10">
    <property type="entry name" value="Immunoglobulins"/>
    <property type="match status" value="1"/>
</dbReference>
<protein>
    <recommendedName>
        <fullName evidence="4">Ig-like domain-containing protein</fullName>
    </recommendedName>
</protein>
<dbReference type="Pfam" id="PF00129">
    <property type="entry name" value="MHC_I"/>
    <property type="match status" value="1"/>
</dbReference>
<keyword evidence="3" id="KW-0472">Membrane</keyword>
<evidence type="ECO:0000256" key="1">
    <source>
        <dbReference type="ARBA" id="ARBA00023180"/>
    </source>
</evidence>
<dbReference type="SUPFAM" id="SSF54452">
    <property type="entry name" value="MHC antigen-recognition domain"/>
    <property type="match status" value="1"/>
</dbReference>
<dbReference type="InterPro" id="IPR003597">
    <property type="entry name" value="Ig_C1-set"/>
</dbReference>
<feature type="transmembrane region" description="Helical" evidence="3">
    <location>
        <begin position="12"/>
        <end position="30"/>
    </location>
</feature>
<dbReference type="SUPFAM" id="SSF48726">
    <property type="entry name" value="Immunoglobulin"/>
    <property type="match status" value="1"/>
</dbReference>
<dbReference type="InterPro" id="IPR007110">
    <property type="entry name" value="Ig-like_dom"/>
</dbReference>
<dbReference type="InterPro" id="IPR050208">
    <property type="entry name" value="MHC_class-I_related"/>
</dbReference>
<dbReference type="InterPro" id="IPR013783">
    <property type="entry name" value="Ig-like_fold"/>
</dbReference>
<proteinExistence type="inferred from homology"/>
<evidence type="ECO:0000256" key="3">
    <source>
        <dbReference type="SAM" id="Phobius"/>
    </source>
</evidence>